<dbReference type="InterPro" id="IPR046342">
    <property type="entry name" value="CBS_dom_sf"/>
</dbReference>
<feature type="domain" description="CBS" evidence="4">
    <location>
        <begin position="204"/>
        <end position="265"/>
    </location>
</feature>
<keyword evidence="3" id="KW-0129">CBS domain</keyword>
<name>A0A485M0Z4_9ZZZZ</name>
<evidence type="ECO:0000256" key="1">
    <source>
        <dbReference type="ARBA" id="ARBA00008165"/>
    </source>
</evidence>
<evidence type="ECO:0000256" key="3">
    <source>
        <dbReference type="ARBA" id="ARBA00023122"/>
    </source>
</evidence>
<dbReference type="CDD" id="cd05014">
    <property type="entry name" value="SIS_Kpsf"/>
    <property type="match status" value="1"/>
</dbReference>
<dbReference type="PROSITE" id="PS51464">
    <property type="entry name" value="SIS"/>
    <property type="match status" value="1"/>
</dbReference>
<dbReference type="FunFam" id="3.40.50.10490:FF:000011">
    <property type="entry name" value="Arabinose 5-phosphate isomerase"/>
    <property type="match status" value="1"/>
</dbReference>
<evidence type="ECO:0000259" key="5">
    <source>
        <dbReference type="PROSITE" id="PS51464"/>
    </source>
</evidence>
<feature type="domain" description="SIS" evidence="5">
    <location>
        <begin position="34"/>
        <end position="178"/>
    </location>
</feature>
<dbReference type="GO" id="GO:0097367">
    <property type="term" value="F:carbohydrate derivative binding"/>
    <property type="evidence" value="ECO:0007669"/>
    <property type="project" value="InterPro"/>
</dbReference>
<dbReference type="InterPro" id="IPR035474">
    <property type="entry name" value="SIS_Kpsf"/>
</dbReference>
<comment type="similarity">
    <text evidence="1">Belongs to the SIS family. GutQ/KpsF subfamily.</text>
</comment>
<reference evidence="6" key="1">
    <citation type="submission" date="2019-03" db="EMBL/GenBank/DDBJ databases">
        <authorList>
            <person name="Hao L."/>
        </authorList>
    </citation>
    <scope>NUCLEOTIDE SEQUENCE</scope>
</reference>
<dbReference type="SMART" id="SM00116">
    <property type="entry name" value="CBS"/>
    <property type="match status" value="2"/>
</dbReference>
<dbReference type="EMBL" id="CAADRM010000089">
    <property type="protein sequence ID" value="VFU14260.1"/>
    <property type="molecule type" value="Genomic_DNA"/>
</dbReference>
<gene>
    <name evidence="6" type="ORF">SCFA_270039</name>
</gene>
<dbReference type="InterPro" id="IPR000644">
    <property type="entry name" value="CBS_dom"/>
</dbReference>
<organism evidence="6">
    <name type="scientific">anaerobic digester metagenome</name>
    <dbReference type="NCBI Taxonomy" id="1263854"/>
    <lineage>
        <taxon>unclassified sequences</taxon>
        <taxon>metagenomes</taxon>
        <taxon>ecological metagenomes</taxon>
    </lineage>
</organism>
<dbReference type="AlphaFoldDB" id="A0A485M0Z4"/>
<dbReference type="InterPro" id="IPR046348">
    <property type="entry name" value="SIS_dom_sf"/>
</dbReference>
<protein>
    <submittedName>
        <fullName evidence="6">Uncharacterized phosphosugar isomerase aq_1546</fullName>
    </submittedName>
</protein>
<dbReference type="GO" id="GO:0005975">
    <property type="term" value="P:carbohydrate metabolic process"/>
    <property type="evidence" value="ECO:0007669"/>
    <property type="project" value="InterPro"/>
</dbReference>
<dbReference type="Pfam" id="PF01380">
    <property type="entry name" value="SIS"/>
    <property type="match status" value="1"/>
</dbReference>
<dbReference type="Pfam" id="PF00571">
    <property type="entry name" value="CBS"/>
    <property type="match status" value="2"/>
</dbReference>
<dbReference type="NCBIfam" id="TIGR00393">
    <property type="entry name" value="kpsF"/>
    <property type="match status" value="1"/>
</dbReference>
<dbReference type="InterPro" id="IPR001347">
    <property type="entry name" value="SIS_dom"/>
</dbReference>
<dbReference type="PIRSF" id="PIRSF004692">
    <property type="entry name" value="KdsD_KpsF"/>
    <property type="match status" value="1"/>
</dbReference>
<keyword evidence="2" id="KW-0677">Repeat</keyword>
<dbReference type="GO" id="GO:0016853">
    <property type="term" value="F:isomerase activity"/>
    <property type="evidence" value="ECO:0007669"/>
    <property type="project" value="UniProtKB-KW"/>
</dbReference>
<dbReference type="PANTHER" id="PTHR42745:SF1">
    <property type="entry name" value="ARABINOSE 5-PHOSPHATE ISOMERASE KDSD"/>
    <property type="match status" value="1"/>
</dbReference>
<proteinExistence type="inferred from homology"/>
<evidence type="ECO:0000259" key="4">
    <source>
        <dbReference type="PROSITE" id="PS51371"/>
    </source>
</evidence>
<evidence type="ECO:0000256" key="2">
    <source>
        <dbReference type="ARBA" id="ARBA00022737"/>
    </source>
</evidence>
<dbReference type="Gene3D" id="3.40.50.10490">
    <property type="entry name" value="Glucose-6-phosphate isomerase like protein, domain 1"/>
    <property type="match status" value="1"/>
</dbReference>
<dbReference type="Gene3D" id="3.10.580.10">
    <property type="entry name" value="CBS-domain"/>
    <property type="match status" value="1"/>
</dbReference>
<evidence type="ECO:0000313" key="6">
    <source>
        <dbReference type="EMBL" id="VFU14260.1"/>
    </source>
</evidence>
<dbReference type="PANTHER" id="PTHR42745">
    <property type="match status" value="1"/>
</dbReference>
<dbReference type="InterPro" id="IPR050986">
    <property type="entry name" value="GutQ/KpsF_isomerases"/>
</dbReference>
<accession>A0A485M0Z4</accession>
<dbReference type="CDD" id="cd04604">
    <property type="entry name" value="CBS_pair_SIS_assoc"/>
    <property type="match status" value="1"/>
</dbReference>
<dbReference type="PROSITE" id="PS51371">
    <property type="entry name" value="CBS"/>
    <property type="match status" value="2"/>
</dbReference>
<dbReference type="SUPFAM" id="SSF53697">
    <property type="entry name" value="SIS domain"/>
    <property type="match status" value="1"/>
</dbReference>
<keyword evidence="6" id="KW-0413">Isomerase</keyword>
<feature type="domain" description="CBS" evidence="4">
    <location>
        <begin position="271"/>
        <end position="328"/>
    </location>
</feature>
<dbReference type="GO" id="GO:1901135">
    <property type="term" value="P:carbohydrate derivative metabolic process"/>
    <property type="evidence" value="ECO:0007669"/>
    <property type="project" value="InterPro"/>
</dbReference>
<sequence>MNTQQIIELGREALRTEIQGLQGVVGQLGETFAEAVRIMADLKGKAILTGVGKSGIIARKIASTMVSIGTPAVFMHPVDGLHGDLGTIMPQDAAVVLSNSGNTSEILNLLPPLKSLGIPIIAITGNMESPLARQADVTLSCTVDREACNLGLAPTSSTTAQLALGDALAVVLSHIKGFNRDAFRMIHPAGELGKQLMYRISQIMITGDKIPLVSPEIPLHDAILEMTRKSLGFTLVGARDHIEGIITDGDLRRAIQKFGGNLKDLTAREVMSPRPKSIAGDKLALDALDMMEKFQITSLVVSDDDSKLLGVVHLHDLLGRGKLGLRGV</sequence>
<dbReference type="InterPro" id="IPR004800">
    <property type="entry name" value="KdsD/KpsF-type"/>
</dbReference>